<dbReference type="GO" id="GO:0005634">
    <property type="term" value="C:nucleus"/>
    <property type="evidence" value="ECO:0007669"/>
    <property type="project" value="UniProtKB-SubCell"/>
</dbReference>
<evidence type="ECO:0000313" key="10">
    <source>
        <dbReference type="EMBL" id="CAB0042017.1"/>
    </source>
</evidence>
<gene>
    <name evidence="10" type="ORF">TBRA_LOCUS13660</name>
</gene>
<dbReference type="Gene3D" id="1.25.40.20">
    <property type="entry name" value="Ankyrin repeat-containing domain"/>
    <property type="match status" value="1"/>
</dbReference>
<feature type="domain" description="C2H2-type" evidence="9">
    <location>
        <begin position="35"/>
        <end position="58"/>
    </location>
</feature>
<feature type="domain" description="C2H2-type" evidence="9">
    <location>
        <begin position="278"/>
        <end position="306"/>
    </location>
</feature>
<keyword evidence="4 8" id="KW-0863">Zinc-finger</keyword>
<feature type="domain" description="C2H2-type" evidence="9">
    <location>
        <begin position="75"/>
        <end position="103"/>
    </location>
</feature>
<dbReference type="InterPro" id="IPR050331">
    <property type="entry name" value="Zinc_finger"/>
</dbReference>
<dbReference type="GO" id="GO:0010468">
    <property type="term" value="P:regulation of gene expression"/>
    <property type="evidence" value="ECO:0007669"/>
    <property type="project" value="TreeGrafter"/>
</dbReference>
<organism evidence="10 11">
    <name type="scientific">Trichogramma brassicae</name>
    <dbReference type="NCBI Taxonomy" id="86971"/>
    <lineage>
        <taxon>Eukaryota</taxon>
        <taxon>Metazoa</taxon>
        <taxon>Ecdysozoa</taxon>
        <taxon>Arthropoda</taxon>
        <taxon>Hexapoda</taxon>
        <taxon>Insecta</taxon>
        <taxon>Pterygota</taxon>
        <taxon>Neoptera</taxon>
        <taxon>Endopterygota</taxon>
        <taxon>Hymenoptera</taxon>
        <taxon>Apocrita</taxon>
        <taxon>Proctotrupomorpha</taxon>
        <taxon>Chalcidoidea</taxon>
        <taxon>Trichogrammatidae</taxon>
        <taxon>Trichogramma</taxon>
    </lineage>
</organism>
<dbReference type="PROSITE" id="PS50088">
    <property type="entry name" value="ANK_REPEAT"/>
    <property type="match status" value="1"/>
</dbReference>
<evidence type="ECO:0000256" key="8">
    <source>
        <dbReference type="PROSITE-ProRule" id="PRU00042"/>
    </source>
</evidence>
<evidence type="ECO:0000256" key="7">
    <source>
        <dbReference type="PROSITE-ProRule" id="PRU00023"/>
    </source>
</evidence>
<dbReference type="SMART" id="SM00355">
    <property type="entry name" value="ZnF_C2H2"/>
    <property type="match status" value="11"/>
</dbReference>
<keyword evidence="2" id="KW-0479">Metal-binding</keyword>
<sequence>MKKLDYSCDKCEKQFEFRSHLSRHQISEHKNRKDFSCDQCEKKFVKKSCLFTHRKLVHKDLLKHRRTVHEGRKDYSCDQCEKKFGDQGNLMRHQMIVHEGRKDYECDKCKQKFGQKMQLLRHQMTVHEGRKDYACDKCEKKFGEKSTLIKHQRTVHEGRKDYACDKCDKKFGLKHHLLVHQRVVHEGHKDYACDKCEKKFGQKSCLLIHQKTVHEDIRDFACDKCDKVFAKKSHFFVHQNTVHDGRKDYACDKCERNFGKKSDVLKHQRTVHEGRKDYACDKCEKKFGQKSTLNSHQRMIHEGRKDHECDKCEKKFGQKWTMIQHRWIVHEGRKDHACDKCETKFVAFLSHTLGSVLSSTSVRACCCSDHAWLALLIHPLRECAHVPFELLRARKHPEADYFTPYYHYPAPPGTRNIPGLARGALNFTILNRRPDIHIQTFVQVNQIVLRLLFQNIVLTSITNLFLRGSKSLIVYSNLNRYALYETRQKTLYARSNVSADGAFAQRLMYPFTGNTHFRVTCKMGHAELVEALLNSGINENLNNGSLSKRKPSQDVLQVLLRHGVRPDLSYRDGTTLLIQLCRRLSTPFSDDDPDGNQYIQNEISIYFLIKHGANVNAIDAEGNSPIQNLFRYGYVDNERISSQYRTMEKLLDAGADLTHRNNDGENILHFIVRRFYQKNKRRRSKKHRESYDHMSHPTIEMVLRKLISEYNADVNVLDMEGHSTLNVAVSFCNLKATEVLLELGADPLTVTFQCGFPEQKHGILRNLEMTENILKIVEILKTHGLQMTRNRELRVLQFMIGFGEVHVPSVKFYNASYVAAFGKLNP</sequence>
<dbReference type="Gene3D" id="3.30.160.60">
    <property type="entry name" value="Classic Zinc Finger"/>
    <property type="match status" value="9"/>
</dbReference>
<feature type="domain" description="C2H2-type" evidence="9">
    <location>
        <begin position="104"/>
        <end position="132"/>
    </location>
</feature>
<feature type="domain" description="C2H2-type" evidence="9">
    <location>
        <begin position="191"/>
        <end position="219"/>
    </location>
</feature>
<feature type="domain" description="C2H2-type" evidence="9">
    <location>
        <begin position="6"/>
        <end position="34"/>
    </location>
</feature>
<evidence type="ECO:0000256" key="3">
    <source>
        <dbReference type="ARBA" id="ARBA00022737"/>
    </source>
</evidence>
<dbReference type="PANTHER" id="PTHR16515:SF66">
    <property type="entry name" value="C2H2-TYPE DOMAIN-CONTAINING PROTEIN"/>
    <property type="match status" value="1"/>
</dbReference>
<dbReference type="PROSITE" id="PS00028">
    <property type="entry name" value="ZINC_FINGER_C2H2_1"/>
    <property type="match status" value="11"/>
</dbReference>
<evidence type="ECO:0000256" key="5">
    <source>
        <dbReference type="ARBA" id="ARBA00022833"/>
    </source>
</evidence>
<dbReference type="OrthoDB" id="7685779at2759"/>
<dbReference type="GO" id="GO:0008270">
    <property type="term" value="F:zinc ion binding"/>
    <property type="evidence" value="ECO:0007669"/>
    <property type="project" value="UniProtKB-KW"/>
</dbReference>
<keyword evidence="6" id="KW-0539">Nucleus</keyword>
<dbReference type="InterPro" id="IPR036770">
    <property type="entry name" value="Ankyrin_rpt-contain_sf"/>
</dbReference>
<evidence type="ECO:0000256" key="2">
    <source>
        <dbReference type="ARBA" id="ARBA00022723"/>
    </source>
</evidence>
<keyword evidence="3" id="KW-0677">Repeat</keyword>
<comment type="subcellular location">
    <subcellularLocation>
        <location evidence="1">Nucleus</location>
    </subcellularLocation>
</comment>
<evidence type="ECO:0000256" key="6">
    <source>
        <dbReference type="ARBA" id="ARBA00023242"/>
    </source>
</evidence>
<evidence type="ECO:0000256" key="4">
    <source>
        <dbReference type="ARBA" id="ARBA00022771"/>
    </source>
</evidence>
<dbReference type="SMART" id="SM00248">
    <property type="entry name" value="ANK"/>
    <property type="match status" value="4"/>
</dbReference>
<feature type="domain" description="C2H2-type" evidence="9">
    <location>
        <begin position="133"/>
        <end position="161"/>
    </location>
</feature>
<evidence type="ECO:0000259" key="9">
    <source>
        <dbReference type="PROSITE" id="PS50157"/>
    </source>
</evidence>
<feature type="domain" description="C2H2-type" evidence="9">
    <location>
        <begin position="249"/>
        <end position="277"/>
    </location>
</feature>
<dbReference type="EMBL" id="CADCXV010001147">
    <property type="protein sequence ID" value="CAB0042017.1"/>
    <property type="molecule type" value="Genomic_DNA"/>
</dbReference>
<accession>A0A6H5IYH1</accession>
<dbReference type="AlphaFoldDB" id="A0A6H5IYH1"/>
<evidence type="ECO:0000256" key="1">
    <source>
        <dbReference type="ARBA" id="ARBA00004123"/>
    </source>
</evidence>
<feature type="repeat" description="ANK" evidence="7">
    <location>
        <begin position="512"/>
        <end position="544"/>
    </location>
</feature>
<dbReference type="InterPro" id="IPR002110">
    <property type="entry name" value="Ankyrin_rpt"/>
</dbReference>
<dbReference type="InterPro" id="IPR013087">
    <property type="entry name" value="Znf_C2H2_type"/>
</dbReference>
<keyword evidence="5" id="KW-0862">Zinc</keyword>
<keyword evidence="7" id="KW-0040">ANK repeat</keyword>
<dbReference type="PROSITE" id="PS50157">
    <property type="entry name" value="ZINC_FINGER_C2H2_2"/>
    <property type="match status" value="11"/>
</dbReference>
<dbReference type="Pfam" id="PF00096">
    <property type="entry name" value="zf-C2H2"/>
    <property type="match status" value="9"/>
</dbReference>
<feature type="domain" description="C2H2-type" evidence="9">
    <location>
        <begin position="307"/>
        <end position="335"/>
    </location>
</feature>
<keyword evidence="11" id="KW-1185">Reference proteome</keyword>
<feature type="domain" description="C2H2-type" evidence="9">
    <location>
        <begin position="220"/>
        <end position="248"/>
    </location>
</feature>
<name>A0A6H5IYH1_9HYME</name>
<dbReference type="Proteomes" id="UP000479190">
    <property type="component" value="Unassembled WGS sequence"/>
</dbReference>
<dbReference type="SUPFAM" id="SSF57667">
    <property type="entry name" value="beta-beta-alpha zinc fingers"/>
    <property type="match status" value="6"/>
</dbReference>
<protein>
    <recommendedName>
        <fullName evidence="9">C2H2-type domain-containing protein</fullName>
    </recommendedName>
</protein>
<dbReference type="SUPFAM" id="SSF48403">
    <property type="entry name" value="Ankyrin repeat"/>
    <property type="match status" value="1"/>
</dbReference>
<proteinExistence type="predicted"/>
<feature type="domain" description="C2H2-type" evidence="9">
    <location>
        <begin position="162"/>
        <end position="190"/>
    </location>
</feature>
<evidence type="ECO:0000313" key="11">
    <source>
        <dbReference type="Proteomes" id="UP000479190"/>
    </source>
</evidence>
<dbReference type="PANTHER" id="PTHR16515">
    <property type="entry name" value="PR DOMAIN ZINC FINGER PROTEIN"/>
    <property type="match status" value="1"/>
</dbReference>
<reference evidence="10 11" key="1">
    <citation type="submission" date="2020-02" db="EMBL/GenBank/DDBJ databases">
        <authorList>
            <person name="Ferguson B K."/>
        </authorList>
    </citation>
    <scope>NUCLEOTIDE SEQUENCE [LARGE SCALE GENOMIC DNA]</scope>
</reference>
<dbReference type="FunFam" id="3.30.160.60:FF:000100">
    <property type="entry name" value="Zinc finger 45-like"/>
    <property type="match status" value="2"/>
</dbReference>
<dbReference type="InterPro" id="IPR036236">
    <property type="entry name" value="Znf_C2H2_sf"/>
</dbReference>